<evidence type="ECO:0000313" key="14">
    <source>
        <dbReference type="Proteomes" id="UP001595765"/>
    </source>
</evidence>
<keyword evidence="7" id="KW-0067">ATP-binding</keyword>
<evidence type="ECO:0000256" key="6">
    <source>
        <dbReference type="ARBA" id="ARBA00022777"/>
    </source>
</evidence>
<organism evidence="13 14">
    <name type="scientific">Streptomyces polygonati</name>
    <dbReference type="NCBI Taxonomy" id="1617087"/>
    <lineage>
        <taxon>Bacteria</taxon>
        <taxon>Bacillati</taxon>
        <taxon>Actinomycetota</taxon>
        <taxon>Actinomycetes</taxon>
        <taxon>Kitasatosporales</taxon>
        <taxon>Streptomycetaceae</taxon>
        <taxon>Streptomyces</taxon>
    </lineage>
</organism>
<feature type="region of interest" description="Disordered" evidence="10">
    <location>
        <begin position="356"/>
        <end position="375"/>
    </location>
</feature>
<evidence type="ECO:0000256" key="3">
    <source>
        <dbReference type="ARBA" id="ARBA00022553"/>
    </source>
</evidence>
<comment type="caution">
    <text evidence="13">The sequence shown here is derived from an EMBL/GenBank/DDBJ whole genome shotgun (WGS) entry which is preliminary data.</text>
</comment>
<dbReference type="CDD" id="cd16917">
    <property type="entry name" value="HATPase_UhpB-NarQ-NarX-like"/>
    <property type="match status" value="1"/>
</dbReference>
<accession>A0ABV8HEL0</accession>
<dbReference type="SUPFAM" id="SSF55874">
    <property type="entry name" value="ATPase domain of HSP90 chaperone/DNA topoisomerase II/histidine kinase"/>
    <property type="match status" value="1"/>
</dbReference>
<keyword evidence="4" id="KW-0808">Transferase</keyword>
<dbReference type="Proteomes" id="UP001595765">
    <property type="component" value="Unassembled WGS sequence"/>
</dbReference>
<name>A0ABV8HEL0_9ACTN</name>
<comment type="catalytic activity">
    <reaction evidence="1">
        <text>ATP + protein L-histidine = ADP + protein N-phospho-L-histidine.</text>
        <dbReference type="EC" id="2.7.13.3"/>
    </reaction>
</comment>
<dbReference type="Pfam" id="PF07730">
    <property type="entry name" value="HisKA_3"/>
    <property type="match status" value="1"/>
</dbReference>
<feature type="transmembrane region" description="Helical" evidence="11">
    <location>
        <begin position="63"/>
        <end position="80"/>
    </location>
</feature>
<keyword evidence="11" id="KW-0812">Transmembrane</keyword>
<feature type="coiled-coil region" evidence="9">
    <location>
        <begin position="178"/>
        <end position="212"/>
    </location>
</feature>
<keyword evidence="9" id="KW-0175">Coiled coil</keyword>
<keyword evidence="6 13" id="KW-0418">Kinase</keyword>
<dbReference type="PANTHER" id="PTHR24421">
    <property type="entry name" value="NITRATE/NITRITE SENSOR PROTEIN NARX-RELATED"/>
    <property type="match status" value="1"/>
</dbReference>
<evidence type="ECO:0000256" key="8">
    <source>
        <dbReference type="ARBA" id="ARBA00023012"/>
    </source>
</evidence>
<sequence length="407" mass="42632">MKDSAADPPVAVSPRLAVALARVQDRRERRSKRLLPVLWVIFATIAGQSLSADPAPGAGGRHLAVSLVLAGCLLPLGAVASGRWRLTVPLQCVVYCLLVGGFGLALGILQPGSESVLPPAVGVMTAFLVLRLLPALLLGGVLTGALVGTAITGTDGSVTNVVSQILFCVVLALMALSIRQAGGNEERAELLLAQLEDAREAEAAAAALAERTRIAQDLHDVLAQTLSGLAIQVQAARRMARRDQAADDLRDLLDRTAKLVKDGLGDARRAVGALRGEGPPSLDRLIELVERYRTDLELDVTMTVSGLQRGLPADAGLALYRGAQEALTNTARYARGARTTVTLCYEPQATTLTIEDRRDADSPPRPALAGGSGLGLTGMRERLTQVGGNASAGPTAHGWTVRMEIPA</sequence>
<feature type="domain" description="Signal transduction histidine kinase subgroup 3 dimerisation and phosphoacceptor" evidence="12">
    <location>
        <begin position="210"/>
        <end position="276"/>
    </location>
</feature>
<protein>
    <recommendedName>
        <fullName evidence="2">histidine kinase</fullName>
        <ecNumber evidence="2">2.7.13.3</ecNumber>
    </recommendedName>
</protein>
<dbReference type="EC" id="2.7.13.3" evidence="2"/>
<keyword evidence="8" id="KW-0902">Two-component regulatory system</keyword>
<keyword evidence="11" id="KW-1133">Transmembrane helix</keyword>
<evidence type="ECO:0000256" key="1">
    <source>
        <dbReference type="ARBA" id="ARBA00000085"/>
    </source>
</evidence>
<proteinExistence type="predicted"/>
<dbReference type="InterPro" id="IPR011712">
    <property type="entry name" value="Sig_transdc_His_kin_sub3_dim/P"/>
</dbReference>
<gene>
    <name evidence="13" type="ORF">ACFO3J_02185</name>
</gene>
<reference evidence="14" key="1">
    <citation type="journal article" date="2019" name="Int. J. Syst. Evol. Microbiol.">
        <title>The Global Catalogue of Microorganisms (GCM) 10K type strain sequencing project: providing services to taxonomists for standard genome sequencing and annotation.</title>
        <authorList>
            <consortium name="The Broad Institute Genomics Platform"/>
            <consortium name="The Broad Institute Genome Sequencing Center for Infectious Disease"/>
            <person name="Wu L."/>
            <person name="Ma J."/>
        </authorList>
    </citation>
    <scope>NUCLEOTIDE SEQUENCE [LARGE SCALE GENOMIC DNA]</scope>
    <source>
        <strain evidence="14">CGMCC 4.7237</strain>
    </source>
</reference>
<evidence type="ECO:0000313" key="13">
    <source>
        <dbReference type="EMBL" id="MFC4030275.1"/>
    </source>
</evidence>
<dbReference type="Gene3D" id="3.30.565.10">
    <property type="entry name" value="Histidine kinase-like ATPase, C-terminal domain"/>
    <property type="match status" value="1"/>
</dbReference>
<evidence type="ECO:0000256" key="2">
    <source>
        <dbReference type="ARBA" id="ARBA00012438"/>
    </source>
</evidence>
<evidence type="ECO:0000256" key="10">
    <source>
        <dbReference type="SAM" id="MobiDB-lite"/>
    </source>
</evidence>
<feature type="transmembrane region" description="Helical" evidence="11">
    <location>
        <begin position="158"/>
        <end position="178"/>
    </location>
</feature>
<dbReference type="EMBL" id="JBHSBB010000003">
    <property type="protein sequence ID" value="MFC4030275.1"/>
    <property type="molecule type" value="Genomic_DNA"/>
</dbReference>
<evidence type="ECO:0000256" key="5">
    <source>
        <dbReference type="ARBA" id="ARBA00022741"/>
    </source>
</evidence>
<keyword evidence="3" id="KW-0597">Phosphoprotein</keyword>
<keyword evidence="11" id="KW-0472">Membrane</keyword>
<evidence type="ECO:0000256" key="7">
    <source>
        <dbReference type="ARBA" id="ARBA00022840"/>
    </source>
</evidence>
<dbReference type="PANTHER" id="PTHR24421:SF10">
    <property type="entry name" value="NITRATE_NITRITE SENSOR PROTEIN NARQ"/>
    <property type="match status" value="1"/>
</dbReference>
<feature type="transmembrane region" description="Helical" evidence="11">
    <location>
        <begin position="92"/>
        <end position="109"/>
    </location>
</feature>
<evidence type="ECO:0000256" key="9">
    <source>
        <dbReference type="SAM" id="Coils"/>
    </source>
</evidence>
<dbReference type="RefSeq" id="WP_386425466.1">
    <property type="nucleotide sequence ID" value="NZ_JBHSBB010000003.1"/>
</dbReference>
<dbReference type="InterPro" id="IPR036890">
    <property type="entry name" value="HATPase_C_sf"/>
</dbReference>
<dbReference type="GO" id="GO:0016301">
    <property type="term" value="F:kinase activity"/>
    <property type="evidence" value="ECO:0007669"/>
    <property type="project" value="UniProtKB-KW"/>
</dbReference>
<evidence type="ECO:0000256" key="4">
    <source>
        <dbReference type="ARBA" id="ARBA00022679"/>
    </source>
</evidence>
<dbReference type="InterPro" id="IPR050482">
    <property type="entry name" value="Sensor_HK_TwoCompSys"/>
</dbReference>
<feature type="transmembrane region" description="Helical" evidence="11">
    <location>
        <begin position="121"/>
        <end position="146"/>
    </location>
</feature>
<dbReference type="Gene3D" id="1.20.5.1930">
    <property type="match status" value="1"/>
</dbReference>
<evidence type="ECO:0000256" key="11">
    <source>
        <dbReference type="SAM" id="Phobius"/>
    </source>
</evidence>
<evidence type="ECO:0000259" key="12">
    <source>
        <dbReference type="Pfam" id="PF07730"/>
    </source>
</evidence>
<feature type="transmembrane region" description="Helical" evidence="11">
    <location>
        <begin position="34"/>
        <end position="51"/>
    </location>
</feature>
<keyword evidence="14" id="KW-1185">Reference proteome</keyword>
<keyword evidence="5" id="KW-0547">Nucleotide-binding</keyword>